<protein>
    <submittedName>
        <fullName evidence="1">Uncharacterized protein</fullName>
    </submittedName>
</protein>
<sequence length="67" mass="7505">MVFFNYTLSQGVGHNGLLLIEIPSQYSAIDSKSSYFFHPIRITQSTIFPTDYSHPCEIPAIGVVCDH</sequence>
<dbReference type="EMBL" id="JAOYFB010000007">
    <property type="protein sequence ID" value="KAK4017511.1"/>
    <property type="molecule type" value="Genomic_DNA"/>
</dbReference>
<organism evidence="1 2">
    <name type="scientific">Daphnia magna</name>
    <dbReference type="NCBI Taxonomy" id="35525"/>
    <lineage>
        <taxon>Eukaryota</taxon>
        <taxon>Metazoa</taxon>
        <taxon>Ecdysozoa</taxon>
        <taxon>Arthropoda</taxon>
        <taxon>Crustacea</taxon>
        <taxon>Branchiopoda</taxon>
        <taxon>Diplostraca</taxon>
        <taxon>Cladocera</taxon>
        <taxon>Anomopoda</taxon>
        <taxon>Daphniidae</taxon>
        <taxon>Daphnia</taxon>
    </lineage>
</organism>
<dbReference type="Proteomes" id="UP001234178">
    <property type="component" value="Unassembled WGS sequence"/>
</dbReference>
<accession>A0ABQ9ZX81</accession>
<comment type="caution">
    <text evidence="1">The sequence shown here is derived from an EMBL/GenBank/DDBJ whole genome shotgun (WGS) entry which is preliminary data.</text>
</comment>
<keyword evidence="2" id="KW-1185">Reference proteome</keyword>
<name>A0ABQ9ZX81_9CRUS</name>
<proteinExistence type="predicted"/>
<evidence type="ECO:0000313" key="1">
    <source>
        <dbReference type="EMBL" id="KAK4017511.1"/>
    </source>
</evidence>
<evidence type="ECO:0000313" key="2">
    <source>
        <dbReference type="Proteomes" id="UP001234178"/>
    </source>
</evidence>
<gene>
    <name evidence="1" type="ORF">OUZ56_032924</name>
</gene>
<reference evidence="1 2" key="1">
    <citation type="journal article" date="2023" name="Nucleic Acids Res.">
        <title>The hologenome of Daphnia magna reveals possible DNA methylation and microbiome-mediated evolution of the host genome.</title>
        <authorList>
            <person name="Chaturvedi A."/>
            <person name="Li X."/>
            <person name="Dhandapani V."/>
            <person name="Marshall H."/>
            <person name="Kissane S."/>
            <person name="Cuenca-Cambronero M."/>
            <person name="Asole G."/>
            <person name="Calvet F."/>
            <person name="Ruiz-Romero M."/>
            <person name="Marangio P."/>
            <person name="Guigo R."/>
            <person name="Rago D."/>
            <person name="Mirbahai L."/>
            <person name="Eastwood N."/>
            <person name="Colbourne J.K."/>
            <person name="Zhou J."/>
            <person name="Mallon E."/>
            <person name="Orsini L."/>
        </authorList>
    </citation>
    <scope>NUCLEOTIDE SEQUENCE [LARGE SCALE GENOMIC DNA]</scope>
    <source>
        <strain evidence="1">LRV0_1</strain>
    </source>
</reference>